<dbReference type="AlphaFoldDB" id="A0A1F7RBG4"/>
<name>A0A1F7RBG4_9BACT</name>
<dbReference type="InterPro" id="IPR050595">
    <property type="entry name" value="Bact_response_regulator"/>
</dbReference>
<gene>
    <name evidence="4" type="ORF">A2042_02605</name>
</gene>
<dbReference type="Gene3D" id="3.40.50.2300">
    <property type="match status" value="1"/>
</dbReference>
<sequence length="155" mass="17960">MSNFKHILVVDDDEIARETICNSLEDSGYVIDQACNGAEAKEKLLGEDYAVVICDIRMPEMDGITLLRKIKKNKDVPFIFVTGYPGDATEEEILEELKPFGFLVKPFDHKSLRLLVDNAAKHYEFTQRRKKLLREMEEEGNKRIQKYINTLKYIT</sequence>
<reference evidence="4 5" key="1">
    <citation type="journal article" date="2016" name="Nat. Commun.">
        <title>Thousands of microbial genomes shed light on interconnected biogeochemical processes in an aquifer system.</title>
        <authorList>
            <person name="Anantharaman K."/>
            <person name="Brown C.T."/>
            <person name="Hug L.A."/>
            <person name="Sharon I."/>
            <person name="Castelle C.J."/>
            <person name="Probst A.J."/>
            <person name="Thomas B.C."/>
            <person name="Singh A."/>
            <person name="Wilkins M.J."/>
            <person name="Karaoz U."/>
            <person name="Brodie E.L."/>
            <person name="Williams K.H."/>
            <person name="Hubbard S.S."/>
            <person name="Banfield J.F."/>
        </authorList>
    </citation>
    <scope>NUCLEOTIDE SEQUENCE [LARGE SCALE GENOMIC DNA]</scope>
</reference>
<evidence type="ECO:0000259" key="3">
    <source>
        <dbReference type="PROSITE" id="PS50110"/>
    </source>
</evidence>
<evidence type="ECO:0000313" key="4">
    <source>
        <dbReference type="EMBL" id="OGL38294.1"/>
    </source>
</evidence>
<dbReference type="GO" id="GO:0000160">
    <property type="term" value="P:phosphorelay signal transduction system"/>
    <property type="evidence" value="ECO:0007669"/>
    <property type="project" value="InterPro"/>
</dbReference>
<dbReference type="EMBL" id="MGDB01000151">
    <property type="protein sequence ID" value="OGL38294.1"/>
    <property type="molecule type" value="Genomic_DNA"/>
</dbReference>
<dbReference type="PANTHER" id="PTHR44591:SF25">
    <property type="entry name" value="CHEMOTAXIS TWO-COMPONENT RESPONSE REGULATOR"/>
    <property type="match status" value="1"/>
</dbReference>
<evidence type="ECO:0000256" key="2">
    <source>
        <dbReference type="PROSITE-ProRule" id="PRU00169"/>
    </source>
</evidence>
<dbReference type="InterPro" id="IPR011006">
    <property type="entry name" value="CheY-like_superfamily"/>
</dbReference>
<feature type="modified residue" description="4-aspartylphosphate" evidence="2">
    <location>
        <position position="55"/>
    </location>
</feature>
<evidence type="ECO:0000313" key="5">
    <source>
        <dbReference type="Proteomes" id="UP000178526"/>
    </source>
</evidence>
<dbReference type="Proteomes" id="UP000178526">
    <property type="component" value="Unassembled WGS sequence"/>
</dbReference>
<feature type="domain" description="Response regulatory" evidence="3">
    <location>
        <begin position="6"/>
        <end position="120"/>
    </location>
</feature>
<dbReference type="PANTHER" id="PTHR44591">
    <property type="entry name" value="STRESS RESPONSE REGULATOR PROTEIN 1"/>
    <property type="match status" value="1"/>
</dbReference>
<keyword evidence="1 2" id="KW-0597">Phosphoprotein</keyword>
<evidence type="ECO:0000256" key="1">
    <source>
        <dbReference type="ARBA" id="ARBA00022553"/>
    </source>
</evidence>
<organism evidence="4 5">
    <name type="scientific">Candidatus Schekmanbacteria bacterium GWA2_38_11</name>
    <dbReference type="NCBI Taxonomy" id="1817876"/>
    <lineage>
        <taxon>Bacteria</taxon>
        <taxon>Candidatus Schekmaniibacteriota</taxon>
    </lineage>
</organism>
<dbReference type="PROSITE" id="PS50110">
    <property type="entry name" value="RESPONSE_REGULATORY"/>
    <property type="match status" value="1"/>
</dbReference>
<dbReference type="InterPro" id="IPR001789">
    <property type="entry name" value="Sig_transdc_resp-reg_receiver"/>
</dbReference>
<protein>
    <recommendedName>
        <fullName evidence="3">Response regulatory domain-containing protein</fullName>
    </recommendedName>
</protein>
<dbReference type="Pfam" id="PF00072">
    <property type="entry name" value="Response_reg"/>
    <property type="match status" value="1"/>
</dbReference>
<dbReference type="SMART" id="SM00448">
    <property type="entry name" value="REC"/>
    <property type="match status" value="1"/>
</dbReference>
<dbReference type="CDD" id="cd00156">
    <property type="entry name" value="REC"/>
    <property type="match status" value="1"/>
</dbReference>
<proteinExistence type="predicted"/>
<comment type="caution">
    <text evidence="4">The sequence shown here is derived from an EMBL/GenBank/DDBJ whole genome shotgun (WGS) entry which is preliminary data.</text>
</comment>
<accession>A0A1F7RBG4</accession>
<dbReference type="SUPFAM" id="SSF52172">
    <property type="entry name" value="CheY-like"/>
    <property type="match status" value="1"/>
</dbReference>